<sequence length="317" mass="35794">MALASPEVKLSELLRCDQDGCNKWWRRLDLKTSGSNDFRRCPHCREANITPTKYWIGGLSGPREPAYNYPGRTPQMHPPPLRTPGDRPSSTKRQLPGDSASPSPTQNKKPRQSQHQQQATPIKPLCVAETARMERKDSLQSTPATLAGSKTESSLNTEVLNTLAAWKACKGCPDIHLQKELKDAEENLRKVRESIPKIDRKVKESQRELDAAGAFLKQCEELVEDIDKAIGKAGGLDVGPHKVVKEEWCFRPRKHAQLAYEENNRCSKSWQNAVQDRADATRLENQVKKRIERIHEERKQLKKFGEYVSVLPSSTGV</sequence>
<evidence type="ECO:0000256" key="2">
    <source>
        <dbReference type="SAM" id="MobiDB-lite"/>
    </source>
</evidence>
<organism evidence="3 4">
    <name type="scientific">Aureobasidium melanogenum</name>
    <name type="common">Aureobasidium pullulans var. melanogenum</name>
    <dbReference type="NCBI Taxonomy" id="46634"/>
    <lineage>
        <taxon>Eukaryota</taxon>
        <taxon>Fungi</taxon>
        <taxon>Dikarya</taxon>
        <taxon>Ascomycota</taxon>
        <taxon>Pezizomycotina</taxon>
        <taxon>Dothideomycetes</taxon>
        <taxon>Dothideomycetidae</taxon>
        <taxon>Dothideales</taxon>
        <taxon>Saccotheciaceae</taxon>
        <taxon>Aureobasidium</taxon>
    </lineage>
</organism>
<feature type="non-terminal residue" evidence="3">
    <location>
        <position position="1"/>
    </location>
</feature>
<reference evidence="3" key="1">
    <citation type="journal article" date="2021" name="J Fungi (Basel)">
        <title>Virulence traits and population genomics of the black yeast Aureobasidium melanogenum.</title>
        <authorList>
            <person name="Cernosa A."/>
            <person name="Sun X."/>
            <person name="Gostincar C."/>
            <person name="Fang C."/>
            <person name="Gunde-Cimerman N."/>
            <person name="Song Z."/>
        </authorList>
    </citation>
    <scope>NUCLEOTIDE SEQUENCE</scope>
    <source>
        <strain evidence="3">EXF-9911</strain>
    </source>
</reference>
<evidence type="ECO:0000313" key="4">
    <source>
        <dbReference type="Proteomes" id="UP000779574"/>
    </source>
</evidence>
<protein>
    <submittedName>
        <fullName evidence="3">Uncharacterized protein</fullName>
    </submittedName>
</protein>
<name>A0A9P8E565_AURME</name>
<feature type="compositionally biased region" description="Polar residues" evidence="2">
    <location>
        <begin position="139"/>
        <end position="150"/>
    </location>
</feature>
<evidence type="ECO:0000256" key="1">
    <source>
        <dbReference type="SAM" id="Coils"/>
    </source>
</evidence>
<dbReference type="AlphaFoldDB" id="A0A9P8E565"/>
<evidence type="ECO:0000313" key="3">
    <source>
        <dbReference type="EMBL" id="KAG9681064.1"/>
    </source>
</evidence>
<gene>
    <name evidence="3" type="ORF">KCU76_g14741</name>
</gene>
<proteinExistence type="predicted"/>
<accession>A0A9P8E565</accession>
<dbReference type="EMBL" id="JAHFXF010000915">
    <property type="protein sequence ID" value="KAG9681064.1"/>
    <property type="molecule type" value="Genomic_DNA"/>
</dbReference>
<feature type="coiled-coil region" evidence="1">
    <location>
        <begin position="174"/>
        <end position="201"/>
    </location>
</feature>
<feature type="region of interest" description="Disordered" evidence="2">
    <location>
        <begin position="131"/>
        <end position="150"/>
    </location>
</feature>
<reference evidence="3" key="2">
    <citation type="submission" date="2021-08" db="EMBL/GenBank/DDBJ databases">
        <authorList>
            <person name="Gostincar C."/>
            <person name="Sun X."/>
            <person name="Song Z."/>
            <person name="Gunde-Cimerman N."/>
        </authorList>
    </citation>
    <scope>NUCLEOTIDE SEQUENCE</scope>
    <source>
        <strain evidence="3">EXF-9911</strain>
    </source>
</reference>
<dbReference type="OrthoDB" id="3840071at2759"/>
<feature type="region of interest" description="Disordered" evidence="2">
    <location>
        <begin position="65"/>
        <end position="122"/>
    </location>
</feature>
<comment type="caution">
    <text evidence="3">The sequence shown here is derived from an EMBL/GenBank/DDBJ whole genome shotgun (WGS) entry which is preliminary data.</text>
</comment>
<keyword evidence="1" id="KW-0175">Coiled coil</keyword>
<feature type="compositionally biased region" description="Polar residues" evidence="2">
    <location>
        <begin position="100"/>
        <end position="120"/>
    </location>
</feature>
<dbReference type="Proteomes" id="UP000779574">
    <property type="component" value="Unassembled WGS sequence"/>
</dbReference>